<keyword evidence="1" id="KW-0732">Signal</keyword>
<dbReference type="PANTHER" id="PTHR38599:SF1">
    <property type="entry name" value="CUPIN DOMAIN PROTEIN (AFU_ORTHOLOGUE AFUA_3G13620)"/>
    <property type="match status" value="1"/>
</dbReference>
<evidence type="ECO:0000259" key="2">
    <source>
        <dbReference type="Pfam" id="PF07883"/>
    </source>
</evidence>
<proteinExistence type="predicted"/>
<feature type="chain" id="PRO_5014835190" evidence="1">
    <location>
        <begin position="22"/>
        <end position="138"/>
    </location>
</feature>
<dbReference type="Proteomes" id="UP000232163">
    <property type="component" value="Unassembled WGS sequence"/>
</dbReference>
<comment type="caution">
    <text evidence="3">The sequence shown here is derived from an EMBL/GenBank/DDBJ whole genome shotgun (WGS) entry which is preliminary data.</text>
</comment>
<dbReference type="RefSeq" id="WP_099997850.1">
    <property type="nucleotide sequence ID" value="NZ_CP017940.1"/>
</dbReference>
<dbReference type="Gene3D" id="2.60.120.10">
    <property type="entry name" value="Jelly Rolls"/>
    <property type="match status" value="1"/>
</dbReference>
<dbReference type="InterPro" id="IPR011051">
    <property type="entry name" value="RmlC_Cupin_sf"/>
</dbReference>
<dbReference type="KEGG" id="pht:BLM14_01895"/>
<evidence type="ECO:0000313" key="3">
    <source>
        <dbReference type="EMBL" id="PIO45214.1"/>
    </source>
</evidence>
<dbReference type="SUPFAM" id="SSF51182">
    <property type="entry name" value="RmlC-like cupins"/>
    <property type="match status" value="1"/>
</dbReference>
<dbReference type="InterPro" id="IPR014710">
    <property type="entry name" value="RmlC-like_jellyroll"/>
</dbReference>
<reference evidence="3 4" key="1">
    <citation type="journal article" date="2017" name="Int J Environ Stud">
        <title>Does the Miocene-Pliocene relict legume Oxytropis triphylla form nitrogen-fixing nodules with a combination of bacterial strains?</title>
        <authorList>
            <person name="Safronova V."/>
            <person name="Belimov A."/>
            <person name="Sazanova A."/>
            <person name="Kuznetsova I."/>
            <person name="Popova J."/>
            <person name="Andronov E."/>
            <person name="Verkhozina A."/>
            <person name="Tikhonovich I."/>
        </authorList>
    </citation>
    <scope>NUCLEOTIDE SEQUENCE [LARGE SCALE GENOMIC DNA]</scope>
    <source>
        <strain evidence="3 4">Tri-38</strain>
    </source>
</reference>
<dbReference type="AlphaFoldDB" id="A0A2N9W0E6"/>
<feature type="domain" description="Cupin type-2" evidence="2">
    <location>
        <begin position="50"/>
        <end position="123"/>
    </location>
</feature>
<dbReference type="OrthoDB" id="9813436at2"/>
<dbReference type="InterPro" id="IPR013096">
    <property type="entry name" value="Cupin_2"/>
</dbReference>
<dbReference type="PANTHER" id="PTHR38599">
    <property type="entry name" value="CUPIN DOMAIN PROTEIN (AFU_ORTHOLOGUE AFUA_3G13620)"/>
    <property type="match status" value="1"/>
</dbReference>
<protein>
    <submittedName>
        <fullName evidence="3">Cupin</fullName>
    </submittedName>
</protein>
<organism evidence="3 4">
    <name type="scientific">Phyllobacterium zundukense</name>
    <dbReference type="NCBI Taxonomy" id="1867719"/>
    <lineage>
        <taxon>Bacteria</taxon>
        <taxon>Pseudomonadati</taxon>
        <taxon>Pseudomonadota</taxon>
        <taxon>Alphaproteobacteria</taxon>
        <taxon>Hyphomicrobiales</taxon>
        <taxon>Phyllobacteriaceae</taxon>
        <taxon>Phyllobacterium</taxon>
    </lineage>
</organism>
<evidence type="ECO:0000256" key="1">
    <source>
        <dbReference type="SAM" id="SignalP"/>
    </source>
</evidence>
<accession>A0A2N9W0E6</accession>
<keyword evidence="4" id="KW-1185">Reference proteome</keyword>
<feature type="signal peptide" evidence="1">
    <location>
        <begin position="1"/>
        <end position="21"/>
    </location>
</feature>
<dbReference type="CDD" id="cd02234">
    <property type="entry name" value="cupin_BLR7677-like"/>
    <property type="match status" value="1"/>
</dbReference>
<name>A0A2N9W0E6_9HYPH</name>
<dbReference type="EMBL" id="MZMT01000023">
    <property type="protein sequence ID" value="PIO45214.1"/>
    <property type="molecule type" value="Genomic_DNA"/>
</dbReference>
<dbReference type="Pfam" id="PF07883">
    <property type="entry name" value="Cupin_2"/>
    <property type="match status" value="1"/>
</dbReference>
<gene>
    <name evidence="3" type="ORF">B5P45_09265</name>
</gene>
<evidence type="ECO:0000313" key="4">
    <source>
        <dbReference type="Proteomes" id="UP000232163"/>
    </source>
</evidence>
<sequence>MIRTILLSTAVVLCATVTGFAGSASNEAKVTLVYEHELPNVPGKSMKGVLVEYGPGGSNPAHRHPNSAFIYATVLEGAFKSQVNDGPAKVYKVGESWSESPGDRHRVSANASTTERARLLAVFVVDTDEKDLVLPYHE</sequence>